<dbReference type="PANTHER" id="PTHR33744">
    <property type="entry name" value="CARBOHYDRATE DIACID REGULATOR"/>
    <property type="match status" value="1"/>
</dbReference>
<dbReference type="Pfam" id="PF07905">
    <property type="entry name" value="PucR"/>
    <property type="match status" value="1"/>
</dbReference>
<evidence type="ECO:0000313" key="5">
    <source>
        <dbReference type="EMBL" id="MBC5732655.1"/>
    </source>
</evidence>
<evidence type="ECO:0000259" key="4">
    <source>
        <dbReference type="Pfam" id="PF17853"/>
    </source>
</evidence>
<accession>A0A8J6JD93</accession>
<evidence type="ECO:0000259" key="2">
    <source>
        <dbReference type="Pfam" id="PF07905"/>
    </source>
</evidence>
<dbReference type="InterPro" id="IPR041522">
    <property type="entry name" value="CdaR_GGDEF"/>
</dbReference>
<reference evidence="5" key="1">
    <citation type="submission" date="2020-08" db="EMBL/GenBank/DDBJ databases">
        <title>Genome public.</title>
        <authorList>
            <person name="Liu C."/>
            <person name="Sun Q."/>
        </authorList>
    </citation>
    <scope>NUCLEOTIDE SEQUENCE</scope>
    <source>
        <strain evidence="5">NSJ-51</strain>
    </source>
</reference>
<dbReference type="Pfam" id="PF17853">
    <property type="entry name" value="GGDEF_2"/>
    <property type="match status" value="1"/>
</dbReference>
<dbReference type="PANTHER" id="PTHR33744:SF1">
    <property type="entry name" value="DNA-BINDING TRANSCRIPTIONAL ACTIVATOR ADER"/>
    <property type="match status" value="1"/>
</dbReference>
<comment type="caution">
    <text evidence="5">The sequence shown here is derived from an EMBL/GenBank/DDBJ whole genome shotgun (WGS) entry which is preliminary data.</text>
</comment>
<dbReference type="AlphaFoldDB" id="A0A8J6JD93"/>
<dbReference type="Gene3D" id="1.10.10.2840">
    <property type="entry name" value="PucR C-terminal helix-turn-helix domain"/>
    <property type="match status" value="1"/>
</dbReference>
<evidence type="ECO:0000259" key="3">
    <source>
        <dbReference type="Pfam" id="PF13556"/>
    </source>
</evidence>
<sequence length="538" mass="59638">MERSSISLSYYPCLSELLTLPVFRGSRLLGCQTGLERVVTGVNLSDTPEYYKWLCAGELMVTTCYSIHDDPAALAQFIPTLAAGGMSGLCVKPGQYLGQVPQTMVNQAEMLGLPLVALPEDVRFSDITKAVSDELLRRQTALLHSTITVNEMLTRTIVEGAGLEEIARMVTDLTGCSVLILDCINDRRALSLTEADAVRFAGLAWDAQSSAIIAGARMYVLEVGGHSFGFLYIYDMEHPIEEQNADILSRVLQTIPLEIARERTVRESGDQLFDDFILHLLSDRITNEARELTRAKSYGMDLAENHLIVRARLTESQGAGNPYAGVFQRTLLANEVHSTLTNLGLSVRRVRSGEEHLLILSSPLDDHGFSALASRFPPLVEQMNRGYDALNITAGCGRPHTGVAGLIQSDQEARVALRASAAKGGGLTCLDDLGLLRLIYASDPDQEVHDYIQETLGRLLSAGPPRSTELMNTLESYFRNFGNLRRMSEELYTHYNTVVYRLKSIQEITGLDLHVPSDRFRLELTLYLYENGWYHQTT</sequence>
<evidence type="ECO:0000313" key="6">
    <source>
        <dbReference type="Proteomes" id="UP000661435"/>
    </source>
</evidence>
<dbReference type="InterPro" id="IPR025736">
    <property type="entry name" value="PucR_C-HTH_dom"/>
</dbReference>
<name>A0A8J6JD93_9FIRM</name>
<gene>
    <name evidence="5" type="ORF">H8S57_02790</name>
</gene>
<dbReference type="Proteomes" id="UP000661435">
    <property type="component" value="Unassembled WGS sequence"/>
</dbReference>
<proteinExistence type="inferred from homology"/>
<feature type="domain" description="Purine catabolism PurC-like" evidence="2">
    <location>
        <begin position="16"/>
        <end position="135"/>
    </location>
</feature>
<feature type="domain" description="CdaR GGDEF-like" evidence="4">
    <location>
        <begin position="292"/>
        <end position="419"/>
    </location>
</feature>
<dbReference type="Pfam" id="PF13556">
    <property type="entry name" value="HTH_30"/>
    <property type="match status" value="1"/>
</dbReference>
<comment type="similarity">
    <text evidence="1">Belongs to the CdaR family.</text>
</comment>
<dbReference type="InterPro" id="IPR042070">
    <property type="entry name" value="PucR_C-HTH_sf"/>
</dbReference>
<dbReference type="InterPro" id="IPR051448">
    <property type="entry name" value="CdaR-like_regulators"/>
</dbReference>
<organism evidence="5 6">
    <name type="scientific">Lawsonibacter hominis</name>
    <dbReference type="NCBI Taxonomy" id="2763053"/>
    <lineage>
        <taxon>Bacteria</taxon>
        <taxon>Bacillati</taxon>
        <taxon>Bacillota</taxon>
        <taxon>Clostridia</taxon>
        <taxon>Eubacteriales</taxon>
        <taxon>Oscillospiraceae</taxon>
        <taxon>Lawsonibacter</taxon>
    </lineage>
</organism>
<dbReference type="EMBL" id="JACOPP010000002">
    <property type="protein sequence ID" value="MBC5732655.1"/>
    <property type="molecule type" value="Genomic_DNA"/>
</dbReference>
<dbReference type="InterPro" id="IPR012914">
    <property type="entry name" value="PucR_dom"/>
</dbReference>
<evidence type="ECO:0000256" key="1">
    <source>
        <dbReference type="ARBA" id="ARBA00006754"/>
    </source>
</evidence>
<protein>
    <submittedName>
        <fullName evidence="5">PucR family transcriptional regulator ligand-binding domain-containing protein</fullName>
    </submittedName>
</protein>
<feature type="domain" description="PucR C-terminal helix-turn-helix" evidence="3">
    <location>
        <begin position="470"/>
        <end position="526"/>
    </location>
</feature>
<keyword evidence="6" id="KW-1185">Reference proteome</keyword>
<dbReference type="RefSeq" id="WP_186906544.1">
    <property type="nucleotide sequence ID" value="NZ_JACOPP010000002.1"/>
</dbReference>